<protein>
    <recommendedName>
        <fullName evidence="18">Nodulation receptor kinase</fullName>
        <ecNumber evidence="2">2.7.11.1</ecNumber>
    </recommendedName>
</protein>
<evidence type="ECO:0000256" key="17">
    <source>
        <dbReference type="ARBA" id="ARBA00048679"/>
    </source>
</evidence>
<evidence type="ECO:0000256" key="6">
    <source>
        <dbReference type="ARBA" id="ARBA00022679"/>
    </source>
</evidence>
<comment type="caution">
    <text evidence="24">The sequence shown here is derived from an EMBL/GenBank/DDBJ whole genome shotgun (WGS) entry which is preliminary data.</text>
</comment>
<gene>
    <name evidence="24" type="ORF">RIF29_36413</name>
</gene>
<dbReference type="InterPro" id="IPR001611">
    <property type="entry name" value="Leu-rich_rpt"/>
</dbReference>
<comment type="subcellular location">
    <subcellularLocation>
        <location evidence="1">Membrane</location>
        <topology evidence="1">Single-pass membrane protein</topology>
    </subcellularLocation>
</comment>
<dbReference type="InterPro" id="IPR032675">
    <property type="entry name" value="LRR_dom_sf"/>
</dbReference>
<dbReference type="Pfam" id="PF00560">
    <property type="entry name" value="LRR_1"/>
    <property type="match status" value="2"/>
</dbReference>
<name>A0AAN9EBF3_CROPI</name>
<keyword evidence="9" id="KW-0677">Repeat</keyword>
<evidence type="ECO:0000313" key="24">
    <source>
        <dbReference type="EMBL" id="KAK7252462.1"/>
    </source>
</evidence>
<dbReference type="Proteomes" id="UP001372338">
    <property type="component" value="Unassembled WGS sequence"/>
</dbReference>
<evidence type="ECO:0000256" key="14">
    <source>
        <dbReference type="ARBA" id="ARBA00023054"/>
    </source>
</evidence>
<comment type="catalytic activity">
    <reaction evidence="16">
        <text>L-threonyl-[protein] + ATP = O-phospho-L-threonyl-[protein] + ADP + H(+)</text>
        <dbReference type="Rhea" id="RHEA:46608"/>
        <dbReference type="Rhea" id="RHEA-COMP:11060"/>
        <dbReference type="Rhea" id="RHEA-COMP:11605"/>
        <dbReference type="ChEBI" id="CHEBI:15378"/>
        <dbReference type="ChEBI" id="CHEBI:30013"/>
        <dbReference type="ChEBI" id="CHEBI:30616"/>
        <dbReference type="ChEBI" id="CHEBI:61977"/>
        <dbReference type="ChEBI" id="CHEBI:456216"/>
        <dbReference type="EC" id="2.7.11.1"/>
    </reaction>
</comment>
<evidence type="ECO:0000256" key="21">
    <source>
        <dbReference type="SAM" id="Phobius"/>
    </source>
</evidence>
<accession>A0AAN9EBF3</accession>
<dbReference type="GO" id="GO:0004674">
    <property type="term" value="F:protein serine/threonine kinase activity"/>
    <property type="evidence" value="ECO:0007669"/>
    <property type="project" value="UniProtKB-KW"/>
</dbReference>
<keyword evidence="7 21" id="KW-0812">Transmembrane</keyword>
<dbReference type="FunFam" id="3.30.200.20:FF:000495">
    <property type="entry name" value="Nodulation receptor kinase"/>
    <property type="match status" value="1"/>
</dbReference>
<organism evidence="24 25">
    <name type="scientific">Crotalaria pallida</name>
    <name type="common">Smooth rattlebox</name>
    <name type="synonym">Crotalaria striata</name>
    <dbReference type="NCBI Taxonomy" id="3830"/>
    <lineage>
        <taxon>Eukaryota</taxon>
        <taxon>Viridiplantae</taxon>
        <taxon>Streptophyta</taxon>
        <taxon>Embryophyta</taxon>
        <taxon>Tracheophyta</taxon>
        <taxon>Spermatophyta</taxon>
        <taxon>Magnoliopsida</taxon>
        <taxon>eudicotyledons</taxon>
        <taxon>Gunneridae</taxon>
        <taxon>Pentapetalae</taxon>
        <taxon>rosids</taxon>
        <taxon>fabids</taxon>
        <taxon>Fabales</taxon>
        <taxon>Fabaceae</taxon>
        <taxon>Papilionoideae</taxon>
        <taxon>50 kb inversion clade</taxon>
        <taxon>genistoids sensu lato</taxon>
        <taxon>core genistoids</taxon>
        <taxon>Crotalarieae</taxon>
        <taxon>Crotalaria</taxon>
    </lineage>
</organism>
<dbReference type="InterPro" id="IPR008271">
    <property type="entry name" value="Ser/Thr_kinase_AS"/>
</dbReference>
<feature type="domain" description="Protein kinase" evidence="23">
    <location>
        <begin position="598"/>
        <end position="875"/>
    </location>
</feature>
<dbReference type="EC" id="2.7.11.1" evidence="2"/>
<dbReference type="Gene3D" id="3.80.10.10">
    <property type="entry name" value="Ribonuclease Inhibitor"/>
    <property type="match status" value="1"/>
</dbReference>
<evidence type="ECO:0000256" key="3">
    <source>
        <dbReference type="ARBA" id="ARBA00022458"/>
    </source>
</evidence>
<feature type="binding site" evidence="19">
    <location>
        <position position="626"/>
    </location>
    <ligand>
        <name>ATP</name>
        <dbReference type="ChEBI" id="CHEBI:30616"/>
    </ligand>
</feature>
<keyword evidence="3" id="KW-0536">Nodulation</keyword>
<dbReference type="GO" id="GO:0009877">
    <property type="term" value="P:nodulation"/>
    <property type="evidence" value="ECO:0007669"/>
    <property type="project" value="UniProtKB-KW"/>
</dbReference>
<dbReference type="Gene3D" id="3.30.200.20">
    <property type="entry name" value="Phosphorylase Kinase, domain 1"/>
    <property type="match status" value="1"/>
</dbReference>
<keyword evidence="5" id="KW-0433">Leucine-rich repeat</keyword>
<dbReference type="InterPro" id="IPR017441">
    <property type="entry name" value="Protein_kinase_ATP_BS"/>
</dbReference>
<keyword evidence="14" id="KW-0175">Coiled coil</keyword>
<evidence type="ECO:0000256" key="11">
    <source>
        <dbReference type="ARBA" id="ARBA00022777"/>
    </source>
</evidence>
<dbReference type="SUPFAM" id="SSF52058">
    <property type="entry name" value="L domain-like"/>
    <property type="match status" value="1"/>
</dbReference>
<evidence type="ECO:0000256" key="16">
    <source>
        <dbReference type="ARBA" id="ARBA00047899"/>
    </source>
</evidence>
<dbReference type="InterPro" id="IPR011009">
    <property type="entry name" value="Kinase-like_dom_sf"/>
</dbReference>
<evidence type="ECO:0000256" key="4">
    <source>
        <dbReference type="ARBA" id="ARBA00022527"/>
    </source>
</evidence>
<comment type="catalytic activity">
    <reaction evidence="17">
        <text>L-seryl-[protein] + ATP = O-phospho-L-seryl-[protein] + ADP + H(+)</text>
        <dbReference type="Rhea" id="RHEA:17989"/>
        <dbReference type="Rhea" id="RHEA-COMP:9863"/>
        <dbReference type="Rhea" id="RHEA-COMP:11604"/>
        <dbReference type="ChEBI" id="CHEBI:15378"/>
        <dbReference type="ChEBI" id="CHEBI:29999"/>
        <dbReference type="ChEBI" id="CHEBI:30616"/>
        <dbReference type="ChEBI" id="CHEBI:83421"/>
        <dbReference type="ChEBI" id="CHEBI:456216"/>
        <dbReference type="EC" id="2.7.11.1"/>
    </reaction>
</comment>
<dbReference type="InterPro" id="IPR001245">
    <property type="entry name" value="Ser-Thr/Tyr_kinase_cat_dom"/>
</dbReference>
<dbReference type="PANTHER" id="PTHR45631">
    <property type="entry name" value="OS07G0107800 PROTEIN-RELATED"/>
    <property type="match status" value="1"/>
</dbReference>
<dbReference type="PROSITE" id="PS00108">
    <property type="entry name" value="PROTEIN_KINASE_ST"/>
    <property type="match status" value="1"/>
</dbReference>
<proteinExistence type="predicted"/>
<feature type="transmembrane region" description="Helical" evidence="21">
    <location>
        <begin position="519"/>
        <end position="542"/>
    </location>
</feature>
<evidence type="ECO:0000313" key="25">
    <source>
        <dbReference type="Proteomes" id="UP001372338"/>
    </source>
</evidence>
<dbReference type="GO" id="GO:0016020">
    <property type="term" value="C:membrane"/>
    <property type="evidence" value="ECO:0007669"/>
    <property type="project" value="UniProtKB-SubCell"/>
</dbReference>
<dbReference type="SMART" id="SM00220">
    <property type="entry name" value="S_TKc"/>
    <property type="match status" value="1"/>
</dbReference>
<dbReference type="Pfam" id="PF12819">
    <property type="entry name" value="Malectin_like"/>
    <property type="match status" value="1"/>
</dbReference>
<evidence type="ECO:0000259" key="23">
    <source>
        <dbReference type="PROSITE" id="PS50011"/>
    </source>
</evidence>
<dbReference type="GO" id="GO:0005524">
    <property type="term" value="F:ATP binding"/>
    <property type="evidence" value="ECO:0007669"/>
    <property type="project" value="UniProtKB-UniRule"/>
</dbReference>
<evidence type="ECO:0000256" key="5">
    <source>
        <dbReference type="ARBA" id="ARBA00022614"/>
    </source>
</evidence>
<keyword evidence="8 22" id="KW-0732">Signal</keyword>
<dbReference type="Pfam" id="PF07714">
    <property type="entry name" value="PK_Tyr_Ser-Thr"/>
    <property type="match status" value="1"/>
</dbReference>
<keyword evidence="12 19" id="KW-0067">ATP-binding</keyword>
<evidence type="ECO:0000256" key="13">
    <source>
        <dbReference type="ARBA" id="ARBA00022989"/>
    </source>
</evidence>
<dbReference type="InterPro" id="IPR000719">
    <property type="entry name" value="Prot_kinase_dom"/>
</dbReference>
<keyword evidence="13 21" id="KW-1133">Transmembrane helix</keyword>
<dbReference type="PANTHER" id="PTHR45631:SF27">
    <property type="entry name" value="PROTEIN KINASE DOMAIN-CONTAINING PROTEIN"/>
    <property type="match status" value="1"/>
</dbReference>
<dbReference type="PROSITE" id="PS50011">
    <property type="entry name" value="PROTEIN_KINASE_DOM"/>
    <property type="match status" value="1"/>
</dbReference>
<feature type="signal peptide" evidence="22">
    <location>
        <begin position="1"/>
        <end position="29"/>
    </location>
</feature>
<dbReference type="FunFam" id="1.10.510.10:FF:000300">
    <property type="entry name" value="Calmodulin-binding receptor-like cytoplasmic kinase 3"/>
    <property type="match status" value="1"/>
</dbReference>
<evidence type="ECO:0000256" key="8">
    <source>
        <dbReference type="ARBA" id="ARBA00022729"/>
    </source>
</evidence>
<dbReference type="Gene3D" id="2.60.120.430">
    <property type="entry name" value="Galactose-binding lectin"/>
    <property type="match status" value="1"/>
</dbReference>
<evidence type="ECO:0000256" key="9">
    <source>
        <dbReference type="ARBA" id="ARBA00022737"/>
    </source>
</evidence>
<evidence type="ECO:0000256" key="20">
    <source>
        <dbReference type="SAM" id="MobiDB-lite"/>
    </source>
</evidence>
<evidence type="ECO:0000256" key="19">
    <source>
        <dbReference type="PROSITE-ProRule" id="PRU10141"/>
    </source>
</evidence>
<dbReference type="SUPFAM" id="SSF56112">
    <property type="entry name" value="Protein kinase-like (PK-like)"/>
    <property type="match status" value="1"/>
</dbReference>
<dbReference type="EMBL" id="JAYWIO010000007">
    <property type="protein sequence ID" value="KAK7252462.1"/>
    <property type="molecule type" value="Genomic_DNA"/>
</dbReference>
<sequence>MMEQQDSWILRLVVSYIICLHIFIRSASGTEGFESIACCADSNYKDPLTTLNYTTDYSWFSDKRSCRQISENVSNYTSNVNVRVFDIDEGKRCYNLPTIKNEVYLIRGILPFAELSNSSFYVSIGVTQLGAVISSRLQDLGIEGVFRATKNYTDFCLVKGKVNPYISRIELRPLPEEYLHDLPNSVLKLISRNNVKGTEDEIRYPADQSDRIWKATSSPSYAFPLSSNVSNFDPKANMTPPLQVLQTALTHPEKLEFIHNDLEPEDYEYRVFLYFFELDSTVKAGQRVFDIHVNNEIKEGRFDILAGGSNYRYSALNFSANGSLNLTLAKASGSENGPLLNAYEILQVRPWVEETNQKDVEVIQKMREELLLQNQGNEVVESWSGDPCIISPWKGIACDHSNGSSVMTNLDLSSSNLKGPIPSSVTEMTNLKILNLSHNSFDGFIPSFPLSSLLVSIDLSYNDLMGPLPESIASLPHLESLYYGCNQHMSGEVPVNLNSSLTKTDWGRCKADSPKIGQIIVISAVTCGSILITLAVGVLFVCRYRLKLTPWEGFGGKNYPMATNIIFSLPASNDDFFIKSLTVSIQTFTLEYIEVATERYKTLIGEGGFGSVYRGTLEDGQEVAVKVRSATSTQGTKEFDNELNLLSAIQHENLVPLLGYCKEKDQQILVYPFMSNGSLQDRLYGEPAKRKILDWPTRLSVALGAARGLAYLHTFPGRSVIHRDVKSSNILLDHSMCAKVADFGFSKYAPQEGDSYVSLEVRGTAGYLDPEYYTTQQLSEKSDVFSFGVVLLEIVSGREPLNIKRPRNEWSLVEWAKPYIRASKIDEIVDPGIKGGYHAEAMWRVVEVALQCIEPFSAYRPCMVDIVRELEDALIIENNASEYMKSIDSLGGSNRFSIVMEKRVLPSTSSSTAESTITTQTLSQPQPR</sequence>
<keyword evidence="11" id="KW-0418">Kinase</keyword>
<evidence type="ECO:0000256" key="1">
    <source>
        <dbReference type="ARBA" id="ARBA00004167"/>
    </source>
</evidence>
<dbReference type="AlphaFoldDB" id="A0AAN9EBF3"/>
<evidence type="ECO:0000256" key="2">
    <source>
        <dbReference type="ARBA" id="ARBA00012513"/>
    </source>
</evidence>
<keyword evidence="4" id="KW-0723">Serine/threonine-protein kinase</keyword>
<dbReference type="CDD" id="cd14066">
    <property type="entry name" value="STKc_IRAK"/>
    <property type="match status" value="1"/>
</dbReference>
<evidence type="ECO:0000256" key="18">
    <source>
        <dbReference type="ARBA" id="ARBA00072616"/>
    </source>
</evidence>
<keyword evidence="15 21" id="KW-0472">Membrane</keyword>
<feature type="region of interest" description="Disordered" evidence="20">
    <location>
        <begin position="907"/>
        <end position="928"/>
    </location>
</feature>
<keyword evidence="10 19" id="KW-0547">Nucleotide-binding</keyword>
<evidence type="ECO:0000256" key="15">
    <source>
        <dbReference type="ARBA" id="ARBA00023136"/>
    </source>
</evidence>
<keyword evidence="25" id="KW-1185">Reference proteome</keyword>
<keyword evidence="6" id="KW-0808">Transferase</keyword>
<dbReference type="PROSITE" id="PS00107">
    <property type="entry name" value="PROTEIN_KINASE_ATP"/>
    <property type="match status" value="1"/>
</dbReference>
<dbReference type="InterPro" id="IPR024788">
    <property type="entry name" value="Malectin-like_Carb-bd_dom"/>
</dbReference>
<evidence type="ECO:0000256" key="12">
    <source>
        <dbReference type="ARBA" id="ARBA00022840"/>
    </source>
</evidence>
<dbReference type="Gene3D" id="1.10.510.10">
    <property type="entry name" value="Transferase(Phosphotransferase) domain 1"/>
    <property type="match status" value="1"/>
</dbReference>
<evidence type="ECO:0000256" key="7">
    <source>
        <dbReference type="ARBA" id="ARBA00022692"/>
    </source>
</evidence>
<reference evidence="24 25" key="1">
    <citation type="submission" date="2024-01" db="EMBL/GenBank/DDBJ databases">
        <title>The genomes of 5 underutilized Papilionoideae crops provide insights into root nodulation and disease resistanc.</title>
        <authorList>
            <person name="Yuan L."/>
        </authorList>
    </citation>
    <scope>NUCLEOTIDE SEQUENCE [LARGE SCALE GENOMIC DNA]</scope>
    <source>
        <strain evidence="24">ZHUSHIDOU_FW_LH</strain>
        <tissue evidence="24">Leaf</tissue>
    </source>
</reference>
<feature type="chain" id="PRO_5042847066" description="Nodulation receptor kinase" evidence="22">
    <location>
        <begin position="30"/>
        <end position="928"/>
    </location>
</feature>
<evidence type="ECO:0000256" key="10">
    <source>
        <dbReference type="ARBA" id="ARBA00022741"/>
    </source>
</evidence>
<evidence type="ECO:0000256" key="22">
    <source>
        <dbReference type="SAM" id="SignalP"/>
    </source>
</evidence>